<organism evidence="2 3">
    <name type="scientific">Cordylochernes scorpioides</name>
    <dbReference type="NCBI Taxonomy" id="51811"/>
    <lineage>
        <taxon>Eukaryota</taxon>
        <taxon>Metazoa</taxon>
        <taxon>Ecdysozoa</taxon>
        <taxon>Arthropoda</taxon>
        <taxon>Chelicerata</taxon>
        <taxon>Arachnida</taxon>
        <taxon>Pseudoscorpiones</taxon>
        <taxon>Cheliferoidea</taxon>
        <taxon>Chernetidae</taxon>
        <taxon>Cordylochernes</taxon>
    </lineage>
</organism>
<sequence length="262" mass="29472">MANVVPRVKDQRWKNLRFLLSPVFSSAKLKTTSRTMNKVIERFLSKVSHGGPVELAAELDLMALENSVMSGMGLSPSVVTPDFRRSLEKVLGLSWDLFAPKLMASFPSFEPLITFFINLRLKVEYLMGYPNILMLMKACELAVEARIKEGAETSKSLRETYGDEKISKTLVHISGRIDLKIQSIGMIQCKGAHQLQRQNTTSNSKTTVATLAEIVGISYGICQSILEHLNMNIFCDYFVPRHITVQQKQNKLEICNDLIKSD</sequence>
<name>A0ABY6K551_9ARAC</name>
<dbReference type="EMBL" id="CP092864">
    <property type="protein sequence ID" value="UYV62998.1"/>
    <property type="molecule type" value="Genomic_DNA"/>
</dbReference>
<accession>A0ABY6K551</accession>
<evidence type="ECO:0000313" key="2">
    <source>
        <dbReference type="EMBL" id="UYV62998.1"/>
    </source>
</evidence>
<proteinExistence type="predicted"/>
<dbReference type="Proteomes" id="UP001235939">
    <property type="component" value="Chromosome 02"/>
</dbReference>
<dbReference type="SUPFAM" id="SSF48264">
    <property type="entry name" value="Cytochrome P450"/>
    <property type="match status" value="1"/>
</dbReference>
<evidence type="ECO:0000313" key="3">
    <source>
        <dbReference type="Proteomes" id="UP001235939"/>
    </source>
</evidence>
<dbReference type="InterPro" id="IPR036396">
    <property type="entry name" value="Cyt_P450_sf"/>
</dbReference>
<protein>
    <submittedName>
        <fullName evidence="2">Uncharacterized protein</fullName>
    </submittedName>
</protein>
<evidence type="ECO:0000256" key="1">
    <source>
        <dbReference type="ARBA" id="ARBA00023033"/>
    </source>
</evidence>
<keyword evidence="3" id="KW-1185">Reference proteome</keyword>
<keyword evidence="1" id="KW-0503">Monooxygenase</keyword>
<dbReference type="Gene3D" id="1.10.630.10">
    <property type="entry name" value="Cytochrome P450"/>
    <property type="match status" value="1"/>
</dbReference>
<gene>
    <name evidence="2" type="ORF">LAZ67_2002789</name>
</gene>
<reference evidence="2 3" key="1">
    <citation type="submission" date="2022-01" db="EMBL/GenBank/DDBJ databases">
        <title>A chromosomal length assembly of Cordylochernes scorpioides.</title>
        <authorList>
            <person name="Zeh D."/>
            <person name="Zeh J."/>
        </authorList>
    </citation>
    <scope>NUCLEOTIDE SEQUENCE [LARGE SCALE GENOMIC DNA]</scope>
    <source>
        <strain evidence="2">IN4F17</strain>
        <tissue evidence="2">Whole Body</tissue>
    </source>
</reference>
<keyword evidence="1" id="KW-0560">Oxidoreductase</keyword>